<proteinExistence type="predicted"/>
<dbReference type="EMBL" id="JAHKKG010000004">
    <property type="protein sequence ID" value="MBU2664224.1"/>
    <property type="molecule type" value="Genomic_DNA"/>
</dbReference>
<sequence length="367" mass="41026">MEAGERDLARMRASGTAWPELAYEQATGDDGYDFDRNAVARAQVLWALQYDRRPGDHALVRWLAEQEAVCRREAPFQGLTEETELAGLLLAEYRRPADVWLQWQLKRANFDTWCGYDIEHVVAAGADQTLSLVRASEHDHRTDILERLLDAEGRPALSDEDVAEWFEQQRLRFPPDPAAEDPLTWIARAQLIGDRALARDLIDRWAADRPRDQATVTQLRYELAAIGAFAEAAAAQRERLTFAEGAWDTASGWCELAELERRAGHHVAAWEALRTARRALDDVSGWTEVGLGRGYMAEMFQLAVAAPSEPAHEIFTAADAEAGSFPGLPLNTLRFAVEAAVNVGDEPRAEHYRQLAAAEQQRISRPG</sequence>
<dbReference type="RefSeq" id="WP_215787913.1">
    <property type="nucleotide sequence ID" value="NZ_JAHKKG010000004.1"/>
</dbReference>
<dbReference type="Proteomes" id="UP001519654">
    <property type="component" value="Unassembled WGS sequence"/>
</dbReference>
<gene>
    <name evidence="1" type="ORF">KOI35_12045</name>
</gene>
<reference evidence="1 2" key="1">
    <citation type="submission" date="2021-06" db="EMBL/GenBank/DDBJ databases">
        <title>Actinoplanes lichenicola sp. nov., and Actinoplanes ovalisporus sp. nov., isolated from lichen in Thailand.</title>
        <authorList>
            <person name="Saeng-In P."/>
            <person name="Kanchanasin P."/>
            <person name="Yuki M."/>
            <person name="Kudo T."/>
            <person name="Ohkuma M."/>
            <person name="Phongsopitanun W."/>
            <person name="Tanasupawat S."/>
        </authorList>
    </citation>
    <scope>NUCLEOTIDE SEQUENCE [LARGE SCALE GENOMIC DNA]</scope>
    <source>
        <strain evidence="1 2">NBRC 110975</strain>
    </source>
</reference>
<evidence type="ECO:0000313" key="1">
    <source>
        <dbReference type="EMBL" id="MBU2664224.1"/>
    </source>
</evidence>
<protein>
    <recommendedName>
        <fullName evidence="3">DUF4034 domain-containing protein</fullName>
    </recommendedName>
</protein>
<evidence type="ECO:0000313" key="2">
    <source>
        <dbReference type="Proteomes" id="UP001519654"/>
    </source>
</evidence>
<comment type="caution">
    <text evidence="1">The sequence shown here is derived from an EMBL/GenBank/DDBJ whole genome shotgun (WGS) entry which is preliminary data.</text>
</comment>
<accession>A0ABS5YL77</accession>
<keyword evidence="2" id="KW-1185">Reference proteome</keyword>
<name>A0ABS5YL77_9ACTN</name>
<organism evidence="1 2">
    <name type="scientific">Paractinoplanes bogorensis</name>
    <dbReference type="NCBI Taxonomy" id="1610840"/>
    <lineage>
        <taxon>Bacteria</taxon>
        <taxon>Bacillati</taxon>
        <taxon>Actinomycetota</taxon>
        <taxon>Actinomycetes</taxon>
        <taxon>Micromonosporales</taxon>
        <taxon>Micromonosporaceae</taxon>
        <taxon>Paractinoplanes</taxon>
    </lineage>
</organism>
<evidence type="ECO:0008006" key="3">
    <source>
        <dbReference type="Google" id="ProtNLM"/>
    </source>
</evidence>